<gene>
    <name evidence="6" type="ORF">JIN84_09210</name>
</gene>
<keyword evidence="7" id="KW-1185">Reference proteome</keyword>
<dbReference type="PANTHER" id="PTHR11851:SF49">
    <property type="entry name" value="MITOCHONDRIAL-PROCESSING PEPTIDASE SUBUNIT ALPHA"/>
    <property type="match status" value="1"/>
</dbReference>
<dbReference type="Proteomes" id="UP000600139">
    <property type="component" value="Unassembled WGS sequence"/>
</dbReference>
<feature type="domain" description="Peptidase M16 N-terminal" evidence="4">
    <location>
        <begin position="21"/>
        <end position="163"/>
    </location>
</feature>
<organism evidence="6 7">
    <name type="scientific">Luteolibacter yonseiensis</name>
    <dbReference type="NCBI Taxonomy" id="1144680"/>
    <lineage>
        <taxon>Bacteria</taxon>
        <taxon>Pseudomonadati</taxon>
        <taxon>Verrucomicrobiota</taxon>
        <taxon>Verrucomicrobiia</taxon>
        <taxon>Verrucomicrobiales</taxon>
        <taxon>Verrucomicrobiaceae</taxon>
        <taxon>Luteolibacter</taxon>
    </lineage>
</organism>
<evidence type="ECO:0000313" key="6">
    <source>
        <dbReference type="EMBL" id="MBK1815795.1"/>
    </source>
</evidence>
<dbReference type="AlphaFoldDB" id="A0A934VB50"/>
<protein>
    <submittedName>
        <fullName evidence="6">Insulinase family protein</fullName>
    </submittedName>
</protein>
<dbReference type="Pfam" id="PF05193">
    <property type="entry name" value="Peptidase_M16_C"/>
    <property type="match status" value="1"/>
</dbReference>
<dbReference type="InterPro" id="IPR001431">
    <property type="entry name" value="Pept_M16_Zn_BS"/>
</dbReference>
<evidence type="ECO:0000259" key="5">
    <source>
        <dbReference type="Pfam" id="PF05193"/>
    </source>
</evidence>
<proteinExistence type="inferred from homology"/>
<comment type="caution">
    <text evidence="6">The sequence shown here is derived from an EMBL/GenBank/DDBJ whole genome shotgun (WGS) entry which is preliminary data.</text>
</comment>
<evidence type="ECO:0000256" key="2">
    <source>
        <dbReference type="ARBA" id="ARBA00007261"/>
    </source>
</evidence>
<dbReference type="Pfam" id="PF00675">
    <property type="entry name" value="Peptidase_M16"/>
    <property type="match status" value="1"/>
</dbReference>
<sequence length="413" mass="45293">MSKAIYEWRQLPNGPRLAVATLPDSECAALSIYIPAGSRDESGLPAGVAHFVEHMVFKGTARRSARELSFEIENAGGQLNASTSEDQTVYEGRGEADLMPVLADVLCDMVWHATFPENEIALEREVIGEEITMYKESPADHIGDLISDALWSGHPLGNPISGTLESIAEIHRATLSDFRDRHHFRNDIVIAAAGPFTTDEILALVTPHLPERFHEATAPVPFDREKAAPRTVTDERETDQLQLALAWHAPGRHSESRHALRMLSMMLGESASSRLFLELREERGLCYQISSDVTFFDETGAFEISAGLDPESRDEALACIRREIDDLVSNGPRAGELDRAKRLTIAQSKLAFESTGSHAAWAGEGLLDFGHIPSPEDWRAKILAVTDADVQAAARAIFHGKEPSIAEIGENAN</sequence>
<accession>A0A934VB50</accession>
<dbReference type="InterPro" id="IPR007863">
    <property type="entry name" value="Peptidase_M16_C"/>
</dbReference>
<evidence type="ECO:0000256" key="3">
    <source>
        <dbReference type="RuleBase" id="RU004447"/>
    </source>
</evidence>
<comment type="similarity">
    <text evidence="2 3">Belongs to the peptidase M16 family.</text>
</comment>
<dbReference type="SUPFAM" id="SSF63411">
    <property type="entry name" value="LuxS/MPP-like metallohydrolase"/>
    <property type="match status" value="2"/>
</dbReference>
<evidence type="ECO:0000313" key="7">
    <source>
        <dbReference type="Proteomes" id="UP000600139"/>
    </source>
</evidence>
<dbReference type="RefSeq" id="WP_200350751.1">
    <property type="nucleotide sequence ID" value="NZ_BAABHZ010000008.1"/>
</dbReference>
<dbReference type="GO" id="GO:0006508">
    <property type="term" value="P:proteolysis"/>
    <property type="evidence" value="ECO:0007669"/>
    <property type="project" value="InterPro"/>
</dbReference>
<dbReference type="Gene3D" id="3.30.830.10">
    <property type="entry name" value="Metalloenzyme, LuxS/M16 peptidase-like"/>
    <property type="match status" value="2"/>
</dbReference>
<evidence type="ECO:0000256" key="1">
    <source>
        <dbReference type="ARBA" id="ARBA00001947"/>
    </source>
</evidence>
<evidence type="ECO:0000259" key="4">
    <source>
        <dbReference type="Pfam" id="PF00675"/>
    </source>
</evidence>
<feature type="domain" description="Peptidase M16 C-terminal" evidence="5">
    <location>
        <begin position="171"/>
        <end position="342"/>
    </location>
</feature>
<dbReference type="PANTHER" id="PTHR11851">
    <property type="entry name" value="METALLOPROTEASE"/>
    <property type="match status" value="1"/>
</dbReference>
<name>A0A934VB50_9BACT</name>
<dbReference type="GO" id="GO:0004222">
    <property type="term" value="F:metalloendopeptidase activity"/>
    <property type="evidence" value="ECO:0007669"/>
    <property type="project" value="InterPro"/>
</dbReference>
<dbReference type="EMBL" id="JAENIK010000009">
    <property type="protein sequence ID" value="MBK1815795.1"/>
    <property type="molecule type" value="Genomic_DNA"/>
</dbReference>
<dbReference type="GO" id="GO:0046872">
    <property type="term" value="F:metal ion binding"/>
    <property type="evidence" value="ECO:0007669"/>
    <property type="project" value="InterPro"/>
</dbReference>
<dbReference type="InterPro" id="IPR011765">
    <property type="entry name" value="Pept_M16_N"/>
</dbReference>
<dbReference type="PROSITE" id="PS00143">
    <property type="entry name" value="INSULINASE"/>
    <property type="match status" value="1"/>
</dbReference>
<dbReference type="InterPro" id="IPR011249">
    <property type="entry name" value="Metalloenz_LuxS/M16"/>
</dbReference>
<dbReference type="InterPro" id="IPR050361">
    <property type="entry name" value="MPP/UQCRC_Complex"/>
</dbReference>
<reference evidence="6" key="1">
    <citation type="submission" date="2021-01" db="EMBL/GenBank/DDBJ databases">
        <title>Modified the classification status of verrucomicrobia.</title>
        <authorList>
            <person name="Feng X."/>
        </authorList>
    </citation>
    <scope>NUCLEOTIDE SEQUENCE</scope>
    <source>
        <strain evidence="6">JCM 18052</strain>
    </source>
</reference>
<comment type="cofactor">
    <cofactor evidence="1">
        <name>Zn(2+)</name>
        <dbReference type="ChEBI" id="CHEBI:29105"/>
    </cofactor>
</comment>